<gene>
    <name evidence="2" type="ORF">BU26DRAFT_500795</name>
</gene>
<dbReference type="Proteomes" id="UP000800094">
    <property type="component" value="Unassembled WGS sequence"/>
</dbReference>
<feature type="chain" id="PRO_5025436731" evidence="1">
    <location>
        <begin position="17"/>
        <end position="138"/>
    </location>
</feature>
<evidence type="ECO:0000313" key="2">
    <source>
        <dbReference type="EMBL" id="KAF2255183.1"/>
    </source>
</evidence>
<reference evidence="2" key="1">
    <citation type="journal article" date="2020" name="Stud. Mycol.">
        <title>101 Dothideomycetes genomes: a test case for predicting lifestyles and emergence of pathogens.</title>
        <authorList>
            <person name="Haridas S."/>
            <person name="Albert R."/>
            <person name="Binder M."/>
            <person name="Bloem J."/>
            <person name="Labutti K."/>
            <person name="Salamov A."/>
            <person name="Andreopoulos B."/>
            <person name="Baker S."/>
            <person name="Barry K."/>
            <person name="Bills G."/>
            <person name="Bluhm B."/>
            <person name="Cannon C."/>
            <person name="Castanera R."/>
            <person name="Culley D."/>
            <person name="Daum C."/>
            <person name="Ezra D."/>
            <person name="Gonzalez J."/>
            <person name="Henrissat B."/>
            <person name="Kuo A."/>
            <person name="Liang C."/>
            <person name="Lipzen A."/>
            <person name="Lutzoni F."/>
            <person name="Magnuson J."/>
            <person name="Mondo S."/>
            <person name="Nolan M."/>
            <person name="Ohm R."/>
            <person name="Pangilinan J."/>
            <person name="Park H.-J."/>
            <person name="Ramirez L."/>
            <person name="Alfaro M."/>
            <person name="Sun H."/>
            <person name="Tritt A."/>
            <person name="Yoshinaga Y."/>
            <person name="Zwiers L.-H."/>
            <person name="Turgeon B."/>
            <person name="Goodwin S."/>
            <person name="Spatafora J."/>
            <person name="Crous P."/>
            <person name="Grigoriev I."/>
        </authorList>
    </citation>
    <scope>NUCLEOTIDE SEQUENCE</scope>
    <source>
        <strain evidence="2">CBS 122368</strain>
    </source>
</reference>
<protein>
    <submittedName>
        <fullName evidence="2">Uncharacterized protein</fullName>
    </submittedName>
</protein>
<feature type="signal peptide" evidence="1">
    <location>
        <begin position="1"/>
        <end position="16"/>
    </location>
</feature>
<proteinExistence type="predicted"/>
<dbReference type="AlphaFoldDB" id="A0A6A6J172"/>
<dbReference type="OrthoDB" id="3926513at2759"/>
<evidence type="ECO:0000313" key="3">
    <source>
        <dbReference type="Proteomes" id="UP000800094"/>
    </source>
</evidence>
<evidence type="ECO:0000256" key="1">
    <source>
        <dbReference type="SAM" id="SignalP"/>
    </source>
</evidence>
<organism evidence="2 3">
    <name type="scientific">Trematosphaeria pertusa</name>
    <dbReference type="NCBI Taxonomy" id="390896"/>
    <lineage>
        <taxon>Eukaryota</taxon>
        <taxon>Fungi</taxon>
        <taxon>Dikarya</taxon>
        <taxon>Ascomycota</taxon>
        <taxon>Pezizomycotina</taxon>
        <taxon>Dothideomycetes</taxon>
        <taxon>Pleosporomycetidae</taxon>
        <taxon>Pleosporales</taxon>
        <taxon>Massarineae</taxon>
        <taxon>Trematosphaeriaceae</taxon>
        <taxon>Trematosphaeria</taxon>
    </lineage>
</organism>
<keyword evidence="3" id="KW-1185">Reference proteome</keyword>
<dbReference type="RefSeq" id="XP_033690187.1">
    <property type="nucleotide sequence ID" value="XM_033826522.1"/>
</dbReference>
<dbReference type="EMBL" id="ML987190">
    <property type="protein sequence ID" value="KAF2255183.1"/>
    <property type="molecule type" value="Genomic_DNA"/>
</dbReference>
<dbReference type="GeneID" id="54579852"/>
<accession>A0A6A6J172</accession>
<sequence>MKTTAILIAIPALALASLNCTIIAPSVTQRYYTTASPMQSPVRPYPLTQSCLVLSSFKIQFVNALWPGLPYCYQERGNFTAPPLAATVCPTSSASGMASKVAAPTTLGIEPPPFPSIVSLCSLGGAPPPTAAPKVWKA</sequence>
<keyword evidence="1" id="KW-0732">Signal</keyword>
<name>A0A6A6J172_9PLEO</name>